<dbReference type="EMBL" id="JBETVU010000012">
    <property type="protein sequence ID" value="MES5149198.1"/>
    <property type="molecule type" value="Genomic_DNA"/>
</dbReference>
<dbReference type="Gene3D" id="1.10.10.10">
    <property type="entry name" value="Winged helix-like DNA-binding domain superfamily/Winged helix DNA-binding domain"/>
    <property type="match status" value="3"/>
</dbReference>
<dbReference type="InterPro" id="IPR052057">
    <property type="entry name" value="IS150/IS1296_orfA-like"/>
</dbReference>
<reference evidence="4" key="3">
    <citation type="submission" date="2024-06" db="EMBL/GenBank/DDBJ databases">
        <title>Vaginal Lactobacillus fatty acid response mechanisms reveal a metabolite-targeted strategy for bacterial vaginosis treatment.</title>
        <authorList>
            <person name="Zhu M."/>
            <person name="Blainey P.C."/>
            <person name="Bloom S.M."/>
            <person name="Kwon D.S."/>
        </authorList>
    </citation>
    <scope>NUCLEOTIDE SEQUENCE</scope>
    <source>
        <strain evidence="4">194_F1_1</strain>
    </source>
</reference>
<evidence type="ECO:0000313" key="10">
    <source>
        <dbReference type="Proteomes" id="UP001434419"/>
    </source>
</evidence>
<evidence type="ECO:0000313" key="9">
    <source>
        <dbReference type="Proteomes" id="UP000295195"/>
    </source>
</evidence>
<dbReference type="EMBL" id="NKLP01000375">
    <property type="protein sequence ID" value="TDN27571.1"/>
    <property type="molecule type" value="Genomic_DNA"/>
</dbReference>
<dbReference type="InterPro" id="IPR036388">
    <property type="entry name" value="WH-like_DNA-bd_sf"/>
</dbReference>
<dbReference type="EMBL" id="SCLX01000168">
    <property type="protein sequence ID" value="RXF53111.1"/>
    <property type="molecule type" value="Genomic_DNA"/>
</dbReference>
<protein>
    <submittedName>
        <fullName evidence="4">Helix-turn-helix domain-containing protein</fullName>
    </submittedName>
    <submittedName>
        <fullName evidence="7">Transcriptional regulator</fullName>
    </submittedName>
    <submittedName>
        <fullName evidence="6">Transposase</fullName>
    </submittedName>
</protein>
<organism evidence="6 8">
    <name type="scientific">Lactobacillus crispatus</name>
    <dbReference type="NCBI Taxonomy" id="47770"/>
    <lineage>
        <taxon>Bacteria</taxon>
        <taxon>Bacillati</taxon>
        <taxon>Bacillota</taxon>
        <taxon>Bacilli</taxon>
        <taxon>Lactobacillales</taxon>
        <taxon>Lactobacillaceae</taxon>
        <taxon>Lactobacillus</taxon>
    </lineage>
</organism>
<feature type="coiled-coil region" evidence="2">
    <location>
        <begin position="185"/>
        <end position="219"/>
    </location>
</feature>
<evidence type="ECO:0000256" key="2">
    <source>
        <dbReference type="SAM" id="Coils"/>
    </source>
</evidence>
<keyword evidence="2" id="KW-0175">Coiled coil</keyword>
<reference evidence="7 9" key="1">
    <citation type="submission" date="2017-06" db="EMBL/GenBank/DDBJ databases">
        <authorList>
            <person name="Swanenburg J."/>
            <person name="Kort R."/>
        </authorList>
    </citation>
    <scope>NUCLEOTIDE SEQUENCE [LARGE SCALE GENOMIC DNA]</scope>
    <source>
        <strain evidence="7 9">RL05</strain>
    </source>
</reference>
<dbReference type="GO" id="GO:0043565">
    <property type="term" value="F:sequence-specific DNA binding"/>
    <property type="evidence" value="ECO:0007669"/>
    <property type="project" value="InterPro"/>
</dbReference>
<evidence type="ECO:0000313" key="7">
    <source>
        <dbReference type="EMBL" id="TDN27571.1"/>
    </source>
</evidence>
<dbReference type="InterPro" id="IPR055247">
    <property type="entry name" value="InsJ-like_HTH"/>
</dbReference>
<evidence type="ECO:0000313" key="4">
    <source>
        <dbReference type="EMBL" id="MES5149198.1"/>
    </source>
</evidence>
<proteinExistence type="inferred from homology"/>
<dbReference type="PANTHER" id="PTHR33795">
    <property type="entry name" value="INSERTION ELEMENT IS150 PROTEIN INSJ"/>
    <property type="match status" value="1"/>
</dbReference>
<dbReference type="PANTHER" id="PTHR33795:SF1">
    <property type="entry name" value="INSERTION ELEMENT IS150 PROTEIN INSJ"/>
    <property type="match status" value="1"/>
</dbReference>
<dbReference type="RefSeq" id="WP_005721179.1">
    <property type="nucleotide sequence ID" value="NZ_CAZZQD010000001.1"/>
</dbReference>
<dbReference type="Pfam" id="PF13518">
    <property type="entry name" value="HTH_28"/>
    <property type="match status" value="1"/>
</dbReference>
<dbReference type="Proteomes" id="UP000295195">
    <property type="component" value="Unassembled WGS sequence"/>
</dbReference>
<keyword evidence="10" id="KW-1185">Reference proteome</keyword>
<dbReference type="EMBL" id="JBETVU010000012">
    <property type="protein sequence ID" value="MES5149935.1"/>
    <property type="molecule type" value="Genomic_DNA"/>
</dbReference>
<evidence type="ECO:0000256" key="1">
    <source>
        <dbReference type="ARBA" id="ARBA00038232"/>
    </source>
</evidence>
<evidence type="ECO:0000313" key="6">
    <source>
        <dbReference type="EMBL" id="RXF53111.1"/>
    </source>
</evidence>
<comment type="similarity">
    <text evidence="1">Belongs to the IS150/IS1296 orfA family.</text>
</comment>
<dbReference type="InterPro" id="IPR010921">
    <property type="entry name" value="Trp_repressor/repl_initiator"/>
</dbReference>
<dbReference type="Pfam" id="PF01527">
    <property type="entry name" value="HTH_Tnp_1"/>
    <property type="match status" value="1"/>
</dbReference>
<accession>A0A135YWG7</accession>
<evidence type="ECO:0000313" key="5">
    <source>
        <dbReference type="EMBL" id="MES5149935.1"/>
    </source>
</evidence>
<dbReference type="SUPFAM" id="SSF48295">
    <property type="entry name" value="TrpR-like"/>
    <property type="match status" value="3"/>
</dbReference>
<name>A0A135YWG7_9LACO</name>
<dbReference type="Proteomes" id="UP000289808">
    <property type="component" value="Unassembled WGS sequence"/>
</dbReference>
<dbReference type="InterPro" id="IPR002514">
    <property type="entry name" value="Transposase_8"/>
</dbReference>
<sequence>MSRKSKFSYEAKLKAVKQYISGEASPASIAKVLGAGKTTLRQWVYAFKDHGPEALRPHKYNQRYSKDFKLKCIAAYLNGEGSYDYLTNKFGLRSAAQLKQWVIKYNSHQELKDYNPILEAYMTKRKKTTLEERKQIVKYCKDHQWNYKEAALKFGCSYAQVYNWSKKYSAKGTDGLADRRGHRLKEAELSETQRLKREIEQLKKENDIKDQEIAFLKKVKELERMCLLDSQNKDK</sequence>
<reference evidence="6 8" key="2">
    <citation type="submission" date="2019-01" db="EMBL/GenBank/DDBJ databases">
        <title>The genome sequence of Lactobacillus crispatus L49.</title>
        <authorList>
            <person name="Zhong J."/>
            <person name="Zhang J."/>
        </authorList>
    </citation>
    <scope>NUCLEOTIDE SEQUENCE [LARGE SCALE GENOMIC DNA]</scope>
    <source>
        <strain evidence="6 8">L49</strain>
    </source>
</reference>
<dbReference type="AlphaFoldDB" id="A0A135YWG7"/>
<evidence type="ECO:0000259" key="3">
    <source>
        <dbReference type="Pfam" id="PF13518"/>
    </source>
</evidence>
<gene>
    <name evidence="4" type="ORF">ABVC42_04555</name>
    <name evidence="5" type="ORF">ABVC42_08455</name>
    <name evidence="7" type="ORF">CEE75_13865</name>
    <name evidence="6" type="ORF">ERD32_12770</name>
</gene>
<evidence type="ECO:0000313" key="8">
    <source>
        <dbReference type="Proteomes" id="UP000289808"/>
    </source>
</evidence>
<comment type="caution">
    <text evidence="6">The sequence shown here is derived from an EMBL/GenBank/DDBJ whole genome shotgun (WGS) entry which is preliminary data.</text>
</comment>
<feature type="domain" description="Insertion element IS150 protein InsJ-like helix-turn-helix" evidence="3">
    <location>
        <begin position="132"/>
        <end position="181"/>
    </location>
</feature>
<dbReference type="Proteomes" id="UP001434419">
    <property type="component" value="Unassembled WGS sequence"/>
</dbReference>